<evidence type="ECO:0000259" key="1">
    <source>
        <dbReference type="Pfam" id="PF22924"/>
    </source>
</evidence>
<feature type="domain" description="Acyl-CoA oxidase C-alpha1" evidence="1">
    <location>
        <begin position="270"/>
        <end position="416"/>
    </location>
</feature>
<sequence length="588" mass="66009">MNRSLSDSKSKLTSYLGIGNTEVSDNLLELLKSTCGSYQSSVKKFIELLKYIRNNNIHTKSFNELVALHELVAPHDCAVVSMLSIHFNLAIGTIANLGLQTPYVEDLYQKLCSGRAIGVYLATELAHGNDLISIETQANYLPEKGVFMLNSPSQNAYKFMPNTIPCELPKIAVILAQLNVSGKKYGILPFILPLSVNGKLTPGVKITPLGDKPGFYLDNAITSFDNVEIPFEGLLAGNMITLTRDGKISLQAKKLRERFSLITNRVHSGKLCMAMSSITAAKSALHITNAYGNKRQTFGYSGAMPIINYSHFKEGIAWDTLSTITYALYLRELTKKVSVILSESVKNFKFPDELLIEISIAKSLCTWRTQEILINCRERCGAHGLFTVNKISSYLISNFGAITSEGDNLVLSLKAGGTIILNKMKKIHEKTSFQHDLFPILHDYMNFLYEKLNSLIVSNNKKINLDMLNKHSGDFLELSQTYAILSVVTTTIDAYYDNNNDDFYMIIEGYLLDCIHRTMSNLLRSEVINLQEAKKIDERRIEYIRQHADRINDYIASFGVDKIGIETPISSNDYISWYANNHHQLKNN</sequence>
<dbReference type="SUPFAM" id="SSF56645">
    <property type="entry name" value="Acyl-CoA dehydrogenase NM domain-like"/>
    <property type="match status" value="1"/>
</dbReference>
<dbReference type="SUPFAM" id="SSF47203">
    <property type="entry name" value="Acyl-CoA dehydrogenase C-terminal domain-like"/>
    <property type="match status" value="1"/>
</dbReference>
<organism evidence="2 3">
    <name type="scientific">Photorhabdus heterorhabditis</name>
    <dbReference type="NCBI Taxonomy" id="880156"/>
    <lineage>
        <taxon>Bacteria</taxon>
        <taxon>Pseudomonadati</taxon>
        <taxon>Pseudomonadota</taxon>
        <taxon>Gammaproteobacteria</taxon>
        <taxon>Enterobacterales</taxon>
        <taxon>Morganellaceae</taxon>
        <taxon>Photorhabdus</taxon>
    </lineage>
</organism>
<evidence type="ECO:0000313" key="2">
    <source>
        <dbReference type="EMBL" id="KAA1192154.1"/>
    </source>
</evidence>
<dbReference type="GO" id="GO:0003997">
    <property type="term" value="F:acyl-CoA oxidase activity"/>
    <property type="evidence" value="ECO:0007669"/>
    <property type="project" value="InterPro"/>
</dbReference>
<dbReference type="Pfam" id="PF22924">
    <property type="entry name" value="ACOX_C_alpha1"/>
    <property type="match status" value="1"/>
</dbReference>
<protein>
    <submittedName>
        <fullName evidence="2">Cytochrome-c oxidase</fullName>
    </submittedName>
</protein>
<dbReference type="STRING" id="880156.AM629_04260"/>
<evidence type="ECO:0000313" key="3">
    <source>
        <dbReference type="Proteomes" id="UP000322184"/>
    </source>
</evidence>
<dbReference type="GO" id="GO:0071949">
    <property type="term" value="F:FAD binding"/>
    <property type="evidence" value="ECO:0007669"/>
    <property type="project" value="InterPro"/>
</dbReference>
<dbReference type="InterPro" id="IPR009100">
    <property type="entry name" value="AcylCoA_DH/oxidase_NM_dom_sf"/>
</dbReference>
<dbReference type="PANTHER" id="PTHR10909:SF382">
    <property type="entry name" value="ACYL-COENZYME A OXIDASE"/>
    <property type="match status" value="1"/>
</dbReference>
<dbReference type="InterPro" id="IPR036250">
    <property type="entry name" value="AcylCo_DH-like_C"/>
</dbReference>
<dbReference type="EMBL" id="VTUW01000012">
    <property type="protein sequence ID" value="KAA1192154.1"/>
    <property type="molecule type" value="Genomic_DNA"/>
</dbReference>
<dbReference type="InterPro" id="IPR055060">
    <property type="entry name" value="ACOX_C_alpha1"/>
</dbReference>
<accession>A0A5B0WYJ1</accession>
<comment type="caution">
    <text evidence="2">The sequence shown here is derived from an EMBL/GenBank/DDBJ whole genome shotgun (WGS) entry which is preliminary data.</text>
</comment>
<reference evidence="2 3" key="1">
    <citation type="submission" date="2019-09" db="EMBL/GenBank/DDBJ databases">
        <title>Whole genome sequence of Photorhabdus heterorhabditis strain ETL (Enterobacteriales: Enterobacteriaceae) a bacterial symbiont of Heterorhabditis zealandica strain ETL (Rhabditida: Heterorhabditidae).</title>
        <authorList>
            <person name="Lulamba T.E."/>
            <person name="Serepa-Dlamini M.H."/>
        </authorList>
    </citation>
    <scope>NUCLEOTIDE SEQUENCE [LARGE SCALE GENOMIC DNA]</scope>
    <source>
        <strain evidence="2 3">ETL</strain>
    </source>
</reference>
<dbReference type="Gene3D" id="2.40.110.10">
    <property type="entry name" value="Butyryl-CoA Dehydrogenase, subunit A, domain 2"/>
    <property type="match status" value="1"/>
</dbReference>
<dbReference type="GO" id="GO:0033540">
    <property type="term" value="P:fatty acid beta-oxidation using acyl-CoA oxidase"/>
    <property type="evidence" value="ECO:0007669"/>
    <property type="project" value="TreeGrafter"/>
</dbReference>
<gene>
    <name evidence="2" type="ORF">F0L16_08780</name>
</gene>
<dbReference type="GO" id="GO:0005504">
    <property type="term" value="F:fatty acid binding"/>
    <property type="evidence" value="ECO:0007669"/>
    <property type="project" value="TreeGrafter"/>
</dbReference>
<dbReference type="Proteomes" id="UP000322184">
    <property type="component" value="Unassembled WGS sequence"/>
</dbReference>
<dbReference type="InterPro" id="IPR046373">
    <property type="entry name" value="Acyl-CoA_Oxase/DH_mid-dom_sf"/>
</dbReference>
<dbReference type="InterPro" id="IPR012258">
    <property type="entry name" value="Acyl-CoA_oxidase"/>
</dbReference>
<dbReference type="PANTHER" id="PTHR10909">
    <property type="entry name" value="ELECTRON TRANSPORT OXIDOREDUCTASE"/>
    <property type="match status" value="1"/>
</dbReference>
<dbReference type="Gene3D" id="1.20.140.10">
    <property type="entry name" value="Butyryl-CoA Dehydrogenase, subunit A, domain 3"/>
    <property type="match status" value="1"/>
</dbReference>
<proteinExistence type="predicted"/>
<dbReference type="GO" id="GO:0055088">
    <property type="term" value="P:lipid homeostasis"/>
    <property type="evidence" value="ECO:0007669"/>
    <property type="project" value="TreeGrafter"/>
</dbReference>
<dbReference type="AlphaFoldDB" id="A0A5B0WYJ1"/>
<dbReference type="PIRSF" id="PIRSF000168">
    <property type="entry name" value="Acyl-CoA_oxidase"/>
    <property type="match status" value="1"/>
</dbReference>
<name>A0A5B0WYJ1_9GAMM</name>